<dbReference type="EMBL" id="FYEH01000007">
    <property type="protein sequence ID" value="SNB70284.1"/>
    <property type="molecule type" value="Genomic_DNA"/>
</dbReference>
<sequence>MQLHTDDIDEHGGLAALRGQSADTDVTFSTLGLRGEHRPAWGGGLLALQGMVGWRHASGDKKPAADLAFAAGRDFSVEGVPLAKDSMLIQTGIEAAPIGPVSLGLSYTGQLSGSAHDHGFTGHLALRF</sequence>
<protein>
    <submittedName>
        <fullName evidence="2">Outer membrane autotransporter barrel domain-containing protein</fullName>
    </submittedName>
</protein>
<dbReference type="Pfam" id="PF03797">
    <property type="entry name" value="Autotransporter"/>
    <property type="match status" value="1"/>
</dbReference>
<dbReference type="Proteomes" id="UP000197065">
    <property type="component" value="Unassembled WGS sequence"/>
</dbReference>
<dbReference type="AlphaFoldDB" id="A0A212RDC0"/>
<proteinExistence type="predicted"/>
<name>A0A212RDC0_9PROT</name>
<dbReference type="InterPro" id="IPR036709">
    <property type="entry name" value="Autotransporte_beta_dom_sf"/>
</dbReference>
<accession>A0A212RDC0</accession>
<reference evidence="2 3" key="1">
    <citation type="submission" date="2017-06" db="EMBL/GenBank/DDBJ databases">
        <authorList>
            <person name="Kim H.J."/>
            <person name="Triplett B.A."/>
        </authorList>
    </citation>
    <scope>NUCLEOTIDE SEQUENCE [LARGE SCALE GENOMIC DNA]</scope>
    <source>
        <strain evidence="2 3">B29T1</strain>
    </source>
</reference>
<dbReference type="InterPro" id="IPR006315">
    <property type="entry name" value="OM_autotransptr_brl_dom"/>
</dbReference>
<evidence type="ECO:0000313" key="3">
    <source>
        <dbReference type="Proteomes" id="UP000197065"/>
    </source>
</evidence>
<dbReference type="GO" id="GO:0019867">
    <property type="term" value="C:outer membrane"/>
    <property type="evidence" value="ECO:0007669"/>
    <property type="project" value="InterPro"/>
</dbReference>
<dbReference type="PROSITE" id="PS51208">
    <property type="entry name" value="AUTOTRANSPORTER"/>
    <property type="match status" value="1"/>
</dbReference>
<evidence type="ECO:0000313" key="2">
    <source>
        <dbReference type="EMBL" id="SNB70284.1"/>
    </source>
</evidence>
<feature type="domain" description="Autotransporter" evidence="1">
    <location>
        <begin position="1"/>
        <end position="128"/>
    </location>
</feature>
<dbReference type="Gene3D" id="2.40.128.130">
    <property type="entry name" value="Autotransporter beta-domain"/>
    <property type="match status" value="1"/>
</dbReference>
<dbReference type="InterPro" id="IPR005546">
    <property type="entry name" value="Autotransporte_beta"/>
</dbReference>
<organism evidence="2 3">
    <name type="scientific">Arboricoccus pini</name>
    <dbReference type="NCBI Taxonomy" id="1963835"/>
    <lineage>
        <taxon>Bacteria</taxon>
        <taxon>Pseudomonadati</taxon>
        <taxon>Pseudomonadota</taxon>
        <taxon>Alphaproteobacteria</taxon>
        <taxon>Geminicoccales</taxon>
        <taxon>Geminicoccaceae</taxon>
        <taxon>Arboricoccus</taxon>
    </lineage>
</organism>
<gene>
    <name evidence="2" type="ORF">SAMN07250955_107159</name>
</gene>
<evidence type="ECO:0000259" key="1">
    <source>
        <dbReference type="PROSITE" id="PS51208"/>
    </source>
</evidence>
<keyword evidence="3" id="KW-1185">Reference proteome</keyword>
<dbReference type="SUPFAM" id="SSF103515">
    <property type="entry name" value="Autotransporter"/>
    <property type="match status" value="1"/>
</dbReference>
<dbReference type="NCBIfam" id="TIGR01414">
    <property type="entry name" value="autotrans_barl"/>
    <property type="match status" value="1"/>
</dbReference>